<evidence type="ECO:0000313" key="8">
    <source>
        <dbReference type="Proteomes" id="UP000321579"/>
    </source>
</evidence>
<evidence type="ECO:0000256" key="1">
    <source>
        <dbReference type="ARBA" id="ARBA00022729"/>
    </source>
</evidence>
<keyword evidence="7" id="KW-1185">Reference proteome</keyword>
<evidence type="ECO:0000313" key="7">
    <source>
        <dbReference type="Proteomes" id="UP000182367"/>
    </source>
</evidence>
<dbReference type="EMBL" id="FNEO01000003">
    <property type="protein sequence ID" value="SDJ40783.1"/>
    <property type="molecule type" value="Genomic_DNA"/>
</dbReference>
<reference evidence="5 7" key="3">
    <citation type="submission" date="2016-10" db="EMBL/GenBank/DDBJ databases">
        <authorList>
            <person name="Varghese N."/>
            <person name="Submissions S."/>
        </authorList>
    </citation>
    <scope>NUCLEOTIDE SEQUENCE [LARGE SCALE GENOMIC DNA]</scope>
    <source>
        <strain evidence="5 7">Gm-149</strain>
    </source>
</reference>
<proteinExistence type="predicted"/>
<dbReference type="EMBL" id="BJVF01000003">
    <property type="protein sequence ID" value="GEL11348.1"/>
    <property type="molecule type" value="Genomic_DNA"/>
</dbReference>
<evidence type="ECO:0000313" key="6">
    <source>
        <dbReference type="Proteomes" id="UP000093226"/>
    </source>
</evidence>
<dbReference type="OrthoDB" id="1365408at2"/>
<dbReference type="InterPro" id="IPR027385">
    <property type="entry name" value="Beta-barrel_OMP"/>
</dbReference>
<dbReference type="Gene3D" id="2.40.128.130">
    <property type="entry name" value="Autotransporter beta-domain"/>
    <property type="match status" value="1"/>
</dbReference>
<reference evidence="3 8" key="4">
    <citation type="submission" date="2019-07" db="EMBL/GenBank/DDBJ databases">
        <title>Whole genome shotgun sequence of Flavobacterium glycines NBRC 105008.</title>
        <authorList>
            <person name="Hosoyama A."/>
            <person name="Uohara A."/>
            <person name="Ohji S."/>
            <person name="Ichikawa N."/>
        </authorList>
    </citation>
    <scope>NUCLEOTIDE SEQUENCE [LARGE SCALE GENOMIC DNA]</scope>
    <source>
        <strain evidence="3 8">NBRC 105008</strain>
    </source>
</reference>
<dbReference type="RefSeq" id="WP_066323851.1">
    <property type="nucleotide sequence ID" value="NZ_BJVF01000003.1"/>
</dbReference>
<organism evidence="4 6">
    <name type="scientific">Flavobacterium glycines</name>
    <dbReference type="NCBI Taxonomy" id="551990"/>
    <lineage>
        <taxon>Bacteria</taxon>
        <taxon>Pseudomonadati</taxon>
        <taxon>Bacteroidota</taxon>
        <taxon>Flavobacteriia</taxon>
        <taxon>Flavobacteriales</taxon>
        <taxon>Flavobacteriaceae</taxon>
        <taxon>Flavobacterium</taxon>
    </lineage>
</organism>
<evidence type="ECO:0000313" key="5">
    <source>
        <dbReference type="EMBL" id="SDJ40783.1"/>
    </source>
</evidence>
<dbReference type="Proteomes" id="UP000182367">
    <property type="component" value="Unassembled WGS sequence"/>
</dbReference>
<evidence type="ECO:0000313" key="3">
    <source>
        <dbReference type="EMBL" id="GEL11348.1"/>
    </source>
</evidence>
<keyword evidence="1" id="KW-0732">Signal</keyword>
<dbReference type="Proteomes" id="UP000093226">
    <property type="component" value="Unassembled WGS sequence"/>
</dbReference>
<accession>A0A1B9DZD2</accession>
<evidence type="ECO:0000259" key="2">
    <source>
        <dbReference type="Pfam" id="PF13505"/>
    </source>
</evidence>
<dbReference type="InterPro" id="IPR011250">
    <property type="entry name" value="OMP/PagP_B-barrel"/>
</dbReference>
<sequence length="198" mass="22520">MKYILFILIFCIKLSYGQEKNTKSILLAFKPEFSLYSIIPNSFGDNYLSKANKPNIGLGINFDCIELKHFHVGIGYEYINYSVTDITRAGNINNTQYSTFHGLLGYQIKFSNNFNLQPYLGMGSVKLKFKSGDRNFGHQDGTNFRIGFNTNYKLTQSIFAFAGVSYVSSKYDINTNSEFVSFYDNSKTIQLNIGVKIN</sequence>
<reference evidence="4" key="2">
    <citation type="submission" date="2016-03" db="EMBL/GenBank/DDBJ databases">
        <authorList>
            <person name="Ploux O."/>
        </authorList>
    </citation>
    <scope>NUCLEOTIDE SEQUENCE</scope>
    <source>
        <strain evidence="4">NBRC 105008</strain>
    </source>
</reference>
<dbReference type="SUPFAM" id="SSF56925">
    <property type="entry name" value="OMPA-like"/>
    <property type="match status" value="1"/>
</dbReference>
<feature type="domain" description="Outer membrane protein beta-barrel" evidence="2">
    <location>
        <begin position="44"/>
        <end position="195"/>
    </location>
</feature>
<dbReference type="Proteomes" id="UP000321579">
    <property type="component" value="Unassembled WGS sequence"/>
</dbReference>
<gene>
    <name evidence="4" type="ORF">FBGL_00870</name>
    <name evidence="3" type="ORF">FGL01_20870</name>
    <name evidence="5" type="ORF">SAMN05192550_2027</name>
</gene>
<dbReference type="Pfam" id="PF13505">
    <property type="entry name" value="OMP_b-brl"/>
    <property type="match status" value="1"/>
</dbReference>
<dbReference type="InterPro" id="IPR036709">
    <property type="entry name" value="Autotransporte_beta_dom_sf"/>
</dbReference>
<protein>
    <recommendedName>
        <fullName evidence="2">Outer membrane protein beta-barrel domain-containing protein</fullName>
    </recommendedName>
</protein>
<evidence type="ECO:0000313" key="4">
    <source>
        <dbReference type="EMBL" id="OCB75051.1"/>
    </source>
</evidence>
<dbReference type="AlphaFoldDB" id="A0A1B9DZD2"/>
<reference evidence="6" key="1">
    <citation type="submission" date="2016-03" db="EMBL/GenBank/DDBJ databases">
        <title>Draft genome sequence of Paenibacillus glacialis DSM 22343.</title>
        <authorList>
            <person name="Shin S.-K."/>
            <person name="Yi H."/>
        </authorList>
    </citation>
    <scope>NUCLEOTIDE SEQUENCE [LARGE SCALE GENOMIC DNA]</scope>
    <source>
        <strain evidence="6">NBRC 105008</strain>
    </source>
</reference>
<name>A0A1B9DZD2_9FLAO</name>
<dbReference type="STRING" id="551990.SAMN05192550_2027"/>
<comment type="caution">
    <text evidence="4">The sequence shown here is derived from an EMBL/GenBank/DDBJ whole genome shotgun (WGS) entry which is preliminary data.</text>
</comment>
<dbReference type="EMBL" id="LVEO01000001">
    <property type="protein sequence ID" value="OCB75051.1"/>
    <property type="molecule type" value="Genomic_DNA"/>
</dbReference>